<sequence length="299" mass="33184">MKYKGIEIEEVNCECTDLRICRGVLTALTEEIALHEARYLSGFGLITASPIQTCIEGILPESETPDRRRGIIIQFNVPSAVSYEKFREALLKRLFIVPHLPTCSLFDVSSKKEGTFINIGEYMRRWGDGFEVSENYQGRDVYKIPIMTGDMLIEKTLSVYRGLDAALEIFAQNAVSCIVASQEATCRIFHEVPGVALFNYPIGGVSGAKVGGINYSKERVTINHSFCPTLRNTVKDGNFPAGTEAVIEYPIVGLDENSIKQALKVAIDTFATTPGIIKITSPTFEGQWGERKIYLPEII</sequence>
<dbReference type="Pfam" id="PF02741">
    <property type="entry name" value="FTR_C"/>
    <property type="match status" value="1"/>
</dbReference>
<dbReference type="Proteomes" id="UP000053467">
    <property type="component" value="Unassembled WGS sequence"/>
</dbReference>
<dbReference type="SUPFAM" id="SSF55112">
    <property type="entry name" value="Formylmethanofuran:tetrahydromethanopterin formyltransferase"/>
    <property type="match status" value="2"/>
</dbReference>
<accession>A0A117M636</accession>
<evidence type="ECO:0000259" key="2">
    <source>
        <dbReference type="Pfam" id="PF02741"/>
    </source>
</evidence>
<dbReference type="GO" id="GO:0006730">
    <property type="term" value="P:one-carbon metabolic process"/>
    <property type="evidence" value="ECO:0007669"/>
    <property type="project" value="InterPro"/>
</dbReference>
<feature type="domain" description="Formylmethanofuran: tetrahydromethanopterin formyltransferase Ftr C-terminal" evidence="2">
    <location>
        <begin position="149"/>
        <end position="298"/>
    </location>
</feature>
<evidence type="ECO:0000259" key="1">
    <source>
        <dbReference type="Pfam" id="PF01913"/>
    </source>
</evidence>
<dbReference type="InterPro" id="IPR023447">
    <property type="entry name" value="ForMFR_H4MPT_ForTrfase_fd-like"/>
</dbReference>
<proteinExistence type="predicted"/>
<organism evidence="3 4">
    <name type="scientific">candidate division TA06 bacterium 34_109</name>
    <dbReference type="NCBI Taxonomy" id="1635277"/>
    <lineage>
        <taxon>Bacteria</taxon>
        <taxon>Bacteria division TA06</taxon>
    </lineage>
</organism>
<name>A0A117M636_UNCT6</name>
<dbReference type="InterPro" id="IPR002770">
    <property type="entry name" value="ForMFR_H4MPT_ForTrfase_C"/>
</dbReference>
<protein>
    <submittedName>
        <fullName evidence="3">Formylmethanofuran--tetrahydromethanopterin formyltransferase</fullName>
    </submittedName>
</protein>
<keyword evidence="3" id="KW-0808">Transferase</keyword>
<gene>
    <name evidence="3" type="ORF">XE03_1526</name>
</gene>
<evidence type="ECO:0000313" key="3">
    <source>
        <dbReference type="EMBL" id="KUK86394.1"/>
    </source>
</evidence>
<dbReference type="GO" id="GO:0016740">
    <property type="term" value="F:transferase activity"/>
    <property type="evidence" value="ECO:0007669"/>
    <property type="project" value="UniProtKB-KW"/>
</dbReference>
<evidence type="ECO:0000313" key="4">
    <source>
        <dbReference type="Proteomes" id="UP000053467"/>
    </source>
</evidence>
<dbReference type="Pfam" id="PF01913">
    <property type="entry name" value="FTR"/>
    <property type="match status" value="1"/>
</dbReference>
<dbReference type="Gene3D" id="3.30.70.520">
    <property type="match status" value="2"/>
</dbReference>
<dbReference type="AlphaFoldDB" id="A0A117M636"/>
<feature type="domain" description="Formylmethanofuran: tetrahydromethanopterin formyltransferase Ftr N-terminal" evidence="1">
    <location>
        <begin position="1"/>
        <end position="146"/>
    </location>
</feature>
<reference evidence="4" key="1">
    <citation type="journal article" date="2015" name="MBio">
        <title>Genome-Resolved Metagenomic Analysis Reveals Roles for Candidate Phyla and Other Microbial Community Members in Biogeochemical Transformations in Oil Reservoirs.</title>
        <authorList>
            <person name="Hu P."/>
            <person name="Tom L."/>
            <person name="Singh A."/>
            <person name="Thomas B.C."/>
            <person name="Baker B.J."/>
            <person name="Piceno Y.M."/>
            <person name="Andersen G.L."/>
            <person name="Banfield J.F."/>
        </authorList>
    </citation>
    <scope>NUCLEOTIDE SEQUENCE [LARGE SCALE GENOMIC DNA]</scope>
</reference>
<dbReference type="InterPro" id="IPR022667">
    <property type="entry name" value="ForMFR_H4MPT_ForTrfase_N"/>
</dbReference>
<comment type="caution">
    <text evidence="3">The sequence shown here is derived from an EMBL/GenBank/DDBJ whole genome shotgun (WGS) entry which is preliminary data.</text>
</comment>
<dbReference type="EMBL" id="LGGX01000020">
    <property type="protein sequence ID" value="KUK86394.1"/>
    <property type="molecule type" value="Genomic_DNA"/>
</dbReference>